<dbReference type="PIRSF" id="PIRSF002741">
    <property type="entry name" value="MppA"/>
    <property type="match status" value="1"/>
</dbReference>
<dbReference type="FunFam" id="3.40.190.10:FF:000036">
    <property type="entry name" value="Dipeptide ABC transporter, substrate-binding protein"/>
    <property type="match status" value="1"/>
</dbReference>
<dbReference type="InterPro" id="IPR023765">
    <property type="entry name" value="SBP_5_CS"/>
</dbReference>
<evidence type="ECO:0000256" key="1">
    <source>
        <dbReference type="ARBA" id="ARBA00004193"/>
    </source>
</evidence>
<proteinExistence type="inferred from homology"/>
<dbReference type="Proteomes" id="UP000183954">
    <property type="component" value="Unassembled WGS sequence"/>
</dbReference>
<evidence type="ECO:0000256" key="4">
    <source>
        <dbReference type="ARBA" id="ARBA00022729"/>
    </source>
</evidence>
<organism evidence="6 7">
    <name type="scientific">Desulfosporosinus lacus DSM 15449</name>
    <dbReference type="NCBI Taxonomy" id="1121420"/>
    <lineage>
        <taxon>Bacteria</taxon>
        <taxon>Bacillati</taxon>
        <taxon>Bacillota</taxon>
        <taxon>Clostridia</taxon>
        <taxon>Eubacteriales</taxon>
        <taxon>Desulfitobacteriaceae</taxon>
        <taxon>Desulfosporosinus</taxon>
    </lineage>
</organism>
<dbReference type="Gene3D" id="3.40.190.10">
    <property type="entry name" value="Periplasmic binding protein-like II"/>
    <property type="match status" value="1"/>
</dbReference>
<keyword evidence="3" id="KW-0813">Transport</keyword>
<name>A0A1M5R6G8_9FIRM</name>
<dbReference type="RefSeq" id="WP_073027556.1">
    <property type="nucleotide sequence ID" value="NZ_FQXJ01000003.1"/>
</dbReference>
<dbReference type="OrthoDB" id="137511at2"/>
<evidence type="ECO:0000256" key="2">
    <source>
        <dbReference type="ARBA" id="ARBA00005695"/>
    </source>
</evidence>
<feature type="domain" description="Solute-binding protein family 5" evidence="5">
    <location>
        <begin position="80"/>
        <end position="444"/>
    </location>
</feature>
<evidence type="ECO:0000313" key="7">
    <source>
        <dbReference type="Proteomes" id="UP000183954"/>
    </source>
</evidence>
<dbReference type="STRING" id="1121420.SAMN02746098_00467"/>
<gene>
    <name evidence="6" type="ORF">SAMN02746098_00467</name>
</gene>
<comment type="subcellular location">
    <subcellularLocation>
        <location evidence="1">Cell membrane</location>
        <topology evidence="1">Lipid-anchor</topology>
    </subcellularLocation>
</comment>
<evidence type="ECO:0000256" key="3">
    <source>
        <dbReference type="ARBA" id="ARBA00022448"/>
    </source>
</evidence>
<comment type="similarity">
    <text evidence="2">Belongs to the bacterial solute-binding protein 5 family.</text>
</comment>
<dbReference type="PROSITE" id="PS01040">
    <property type="entry name" value="SBP_BACTERIAL_5"/>
    <property type="match status" value="1"/>
</dbReference>
<evidence type="ECO:0000313" key="6">
    <source>
        <dbReference type="EMBL" id="SHH21676.1"/>
    </source>
</evidence>
<dbReference type="Gene3D" id="3.10.105.10">
    <property type="entry name" value="Dipeptide-binding Protein, Domain 3"/>
    <property type="match status" value="1"/>
</dbReference>
<reference evidence="7" key="1">
    <citation type="submission" date="2016-11" db="EMBL/GenBank/DDBJ databases">
        <authorList>
            <person name="Varghese N."/>
            <person name="Submissions S."/>
        </authorList>
    </citation>
    <scope>NUCLEOTIDE SEQUENCE [LARGE SCALE GENOMIC DNA]</scope>
    <source>
        <strain evidence="7">DSM 15449</strain>
    </source>
</reference>
<dbReference type="PROSITE" id="PS51257">
    <property type="entry name" value="PROKAR_LIPOPROTEIN"/>
    <property type="match status" value="1"/>
</dbReference>
<dbReference type="GO" id="GO:1904680">
    <property type="term" value="F:peptide transmembrane transporter activity"/>
    <property type="evidence" value="ECO:0007669"/>
    <property type="project" value="TreeGrafter"/>
</dbReference>
<dbReference type="CDD" id="cd08493">
    <property type="entry name" value="PBP2_DppA_like"/>
    <property type="match status" value="1"/>
</dbReference>
<dbReference type="InterPro" id="IPR030678">
    <property type="entry name" value="Peptide/Ni-bd"/>
</dbReference>
<dbReference type="EMBL" id="FQXJ01000003">
    <property type="protein sequence ID" value="SHH21676.1"/>
    <property type="molecule type" value="Genomic_DNA"/>
</dbReference>
<dbReference type="GO" id="GO:0015833">
    <property type="term" value="P:peptide transport"/>
    <property type="evidence" value="ECO:0007669"/>
    <property type="project" value="TreeGrafter"/>
</dbReference>
<dbReference type="AlphaFoldDB" id="A0A1M5R6G8"/>
<protein>
    <submittedName>
        <fullName evidence="6">Peptide/nickel transport system substrate-binding protein</fullName>
    </submittedName>
</protein>
<accession>A0A1M5R6G8</accession>
<dbReference type="SUPFAM" id="SSF53850">
    <property type="entry name" value="Periplasmic binding protein-like II"/>
    <property type="match status" value="1"/>
</dbReference>
<dbReference type="Gene3D" id="3.90.76.10">
    <property type="entry name" value="Dipeptide-binding Protein, Domain 1"/>
    <property type="match status" value="1"/>
</dbReference>
<dbReference type="GO" id="GO:0042597">
    <property type="term" value="C:periplasmic space"/>
    <property type="evidence" value="ECO:0007669"/>
    <property type="project" value="UniProtKB-ARBA"/>
</dbReference>
<dbReference type="InterPro" id="IPR000914">
    <property type="entry name" value="SBP_5_dom"/>
</dbReference>
<keyword evidence="4" id="KW-0732">Signal</keyword>
<evidence type="ECO:0000259" key="5">
    <source>
        <dbReference type="Pfam" id="PF00496"/>
    </source>
</evidence>
<dbReference type="GO" id="GO:0043190">
    <property type="term" value="C:ATP-binding cassette (ABC) transporter complex"/>
    <property type="evidence" value="ECO:0007669"/>
    <property type="project" value="InterPro"/>
</dbReference>
<dbReference type="InterPro" id="IPR039424">
    <property type="entry name" value="SBP_5"/>
</dbReference>
<dbReference type="PANTHER" id="PTHR30290:SF9">
    <property type="entry name" value="OLIGOPEPTIDE-BINDING PROTEIN APPA"/>
    <property type="match status" value="1"/>
</dbReference>
<keyword evidence="7" id="KW-1185">Reference proteome</keyword>
<dbReference type="Pfam" id="PF00496">
    <property type="entry name" value="SBP_bac_5"/>
    <property type="match status" value="1"/>
</dbReference>
<dbReference type="PANTHER" id="PTHR30290">
    <property type="entry name" value="PERIPLASMIC BINDING COMPONENT OF ABC TRANSPORTER"/>
    <property type="match status" value="1"/>
</dbReference>
<sequence length="528" mass="58334">MRRRLAGVLASLFLVSTLLTGCGVINSFGGGQTAGEKTVIFARGADSISLDPALIEDGESAKVVANVFDTLVRYREGSTEVEPSLATEWSTSDDEKEWTFKLRKGVKFHDGTPFNAEAVKFNVERQLPPNQTAEMPYSEFTLGMVDKVVAVDESTVKFVLKNPYAPFLLNLAMSLSVPMGSPEAIKKMGKDFGANPVGTGPFVFESWEKDARITLKANQDYWDGKPKVDKLIFEVVKENSVRANKLIAGEADIIDGIDPDDVERLKGDAKLNVSTAPGMNINYMGMRADRKPFNDPKVRQAISMAINREEIINSLYKGNAVLANGPLPSVLFGYVKELQPYPYDPAKAKELLKEAGYDNNLSFELNSYSDERPYNPIGGDNLARAIQGYLKEAGVTVNITSAAWKEHKENVKNGKGEAYLCGWMGDNGDPDNFLYALLHSNQIGNGRLNYAMYNNPKYDELLLKAQQSSSNEERIKNYTDAQQILVKDAPWVFISNSLDMAASNKSISGFSIHPTGVYFFRTLDKTTK</sequence>